<sequence>MCREYCTDALVRRGSSGYRSATTSSGSQVPFERAQLACHSPGSIFIAWQDLSPKPLRPPFLSLCPRLSFARQLFRLAASVFCYDRR</sequence>
<name>A0A061AMK0_RHOTO</name>
<dbReference type="AlphaFoldDB" id="A0A061AMK0"/>
<dbReference type="EMBL" id="LK052938">
    <property type="protein sequence ID" value="CDR38787.1"/>
    <property type="molecule type" value="Genomic_DNA"/>
</dbReference>
<organism evidence="1">
    <name type="scientific">Rhodotorula toruloides</name>
    <name type="common">Yeast</name>
    <name type="synonym">Rhodosporidium toruloides</name>
    <dbReference type="NCBI Taxonomy" id="5286"/>
    <lineage>
        <taxon>Eukaryota</taxon>
        <taxon>Fungi</taxon>
        <taxon>Dikarya</taxon>
        <taxon>Basidiomycota</taxon>
        <taxon>Pucciniomycotina</taxon>
        <taxon>Microbotryomycetes</taxon>
        <taxon>Sporidiobolales</taxon>
        <taxon>Sporidiobolaceae</taxon>
        <taxon>Rhodotorula</taxon>
    </lineage>
</organism>
<accession>A0A061AMK0</accession>
<reference evidence="1" key="1">
    <citation type="journal article" date="2014" name="Genome Announc.">
        <title>Draft genome sequence of Rhodosporidium toruloides CECT1137, an oleaginous yeast of biotechnological interest.</title>
        <authorList>
            <person name="Morin N."/>
            <person name="Calcas X."/>
            <person name="Devillers H."/>
            <person name="Durrens P."/>
            <person name="Sherman D.J."/>
            <person name="Nicaud J.-M."/>
            <person name="Neuveglise C."/>
        </authorList>
    </citation>
    <scope>NUCLEOTIDE SEQUENCE</scope>
    <source>
        <strain evidence="1">CECT1137</strain>
    </source>
</reference>
<proteinExistence type="predicted"/>
<gene>
    <name evidence="1" type="ORF">RHTO0S_03e13212g</name>
</gene>
<protein>
    <submittedName>
        <fullName evidence="1">RHTO0S03e13212g2_1</fullName>
    </submittedName>
</protein>
<evidence type="ECO:0000313" key="1">
    <source>
        <dbReference type="EMBL" id="CDR38787.1"/>
    </source>
</evidence>